<organism evidence="2 3">
    <name type="scientific">Kineobactrum salinum</name>
    <dbReference type="NCBI Taxonomy" id="2708301"/>
    <lineage>
        <taxon>Bacteria</taxon>
        <taxon>Pseudomonadati</taxon>
        <taxon>Pseudomonadota</taxon>
        <taxon>Gammaproteobacteria</taxon>
        <taxon>Cellvibrionales</taxon>
        <taxon>Halieaceae</taxon>
        <taxon>Kineobactrum</taxon>
    </lineage>
</organism>
<dbReference type="GO" id="GO:0005886">
    <property type="term" value="C:plasma membrane"/>
    <property type="evidence" value="ECO:0007669"/>
    <property type="project" value="TreeGrafter"/>
</dbReference>
<dbReference type="InterPro" id="IPR052966">
    <property type="entry name" value="Beta-lactamase_Reg"/>
</dbReference>
<evidence type="ECO:0000313" key="3">
    <source>
        <dbReference type="Proteomes" id="UP000477680"/>
    </source>
</evidence>
<evidence type="ECO:0000256" key="1">
    <source>
        <dbReference type="SAM" id="Phobius"/>
    </source>
</evidence>
<feature type="transmembrane region" description="Helical" evidence="1">
    <location>
        <begin position="150"/>
        <end position="169"/>
    </location>
</feature>
<protein>
    <submittedName>
        <fullName evidence="2">Regulatory signaling modulator protein AmpE</fullName>
    </submittedName>
</protein>
<dbReference type="GO" id="GO:0046677">
    <property type="term" value="P:response to antibiotic"/>
    <property type="evidence" value="ECO:0007669"/>
    <property type="project" value="TreeGrafter"/>
</dbReference>
<evidence type="ECO:0000313" key="2">
    <source>
        <dbReference type="EMBL" id="QIB66635.1"/>
    </source>
</evidence>
<keyword evidence="1" id="KW-0812">Transmembrane</keyword>
<feature type="transmembrane region" description="Helical" evidence="1">
    <location>
        <begin position="68"/>
        <end position="86"/>
    </location>
</feature>
<accession>A0A6C0U832</accession>
<dbReference type="Pfam" id="PF17113">
    <property type="entry name" value="AmpE"/>
    <property type="match status" value="1"/>
</dbReference>
<name>A0A6C0U832_9GAMM</name>
<dbReference type="RefSeq" id="WP_163496069.1">
    <property type="nucleotide sequence ID" value="NZ_CP048711.1"/>
</dbReference>
<dbReference type="InterPro" id="IPR031347">
    <property type="entry name" value="AmpE"/>
</dbReference>
<dbReference type="Proteomes" id="UP000477680">
    <property type="component" value="Chromosome"/>
</dbReference>
<dbReference type="EMBL" id="CP048711">
    <property type="protein sequence ID" value="QIB66635.1"/>
    <property type="molecule type" value="Genomic_DNA"/>
</dbReference>
<gene>
    <name evidence="2" type="primary">ampE</name>
    <name evidence="2" type="ORF">G3T16_15800</name>
</gene>
<dbReference type="PANTHER" id="PTHR38684">
    <property type="entry name" value="PROTEIN AMPE"/>
    <property type="match status" value="1"/>
</dbReference>
<keyword evidence="3" id="KW-1185">Reference proteome</keyword>
<dbReference type="KEGG" id="kim:G3T16_15800"/>
<feature type="transmembrane region" description="Helical" evidence="1">
    <location>
        <begin position="189"/>
        <end position="209"/>
    </location>
</feature>
<keyword evidence="1" id="KW-1133">Transmembrane helix</keyword>
<sequence length="282" mass="31100">MIFLALVIALTLRQLWALDITVQRDGWWRDWRARAGDSGLRSWSQLLLVVGLPLLLALLVLDLLRPLLFGLPWIAAAAVLLLYALGREDLQALVARYSDYCERGNGEAAWLFAREELGLTVPAEEVSDTLDSEWLRQQVEARLCYASYQGWFAVVFYFVVLGPVAAVGYRLLQLYRDGGDAAQGPAARVLFWLDWVPVRLLLATFALAGDFVRSRDVLMSAATDTWAEPADLLWQVASAAESPVQEGTPLQQAAANARALAGLLHRCAVAWIVVIALVAILA</sequence>
<dbReference type="AlphaFoldDB" id="A0A6C0U832"/>
<keyword evidence="1" id="KW-0472">Membrane</keyword>
<proteinExistence type="predicted"/>
<reference evidence="2 3" key="1">
    <citation type="submission" date="2020-02" db="EMBL/GenBank/DDBJ databases">
        <title>Genome sequencing for Kineobactrum sp. M2.</title>
        <authorList>
            <person name="Park S.-J."/>
        </authorList>
    </citation>
    <scope>NUCLEOTIDE SEQUENCE [LARGE SCALE GENOMIC DNA]</scope>
    <source>
        <strain evidence="2 3">M2</strain>
    </source>
</reference>
<feature type="transmembrane region" description="Helical" evidence="1">
    <location>
        <begin position="263"/>
        <end position="281"/>
    </location>
</feature>
<feature type="transmembrane region" description="Helical" evidence="1">
    <location>
        <begin position="41"/>
        <end position="61"/>
    </location>
</feature>
<dbReference type="PANTHER" id="PTHR38684:SF1">
    <property type="entry name" value="PROTEIN AMPE"/>
    <property type="match status" value="1"/>
</dbReference>